<organism evidence="2 3">
    <name type="scientific">Theileria parva</name>
    <name type="common">East coast fever infection agent</name>
    <dbReference type="NCBI Taxonomy" id="5875"/>
    <lineage>
        <taxon>Eukaryota</taxon>
        <taxon>Sar</taxon>
        <taxon>Alveolata</taxon>
        <taxon>Apicomplexa</taxon>
        <taxon>Aconoidasida</taxon>
        <taxon>Piroplasmida</taxon>
        <taxon>Theileriidae</taxon>
        <taxon>Theileria</taxon>
    </lineage>
</organism>
<dbReference type="Gene3D" id="1.10.20.10">
    <property type="entry name" value="Histone, subunit A"/>
    <property type="match status" value="1"/>
</dbReference>
<evidence type="ECO:0000256" key="1">
    <source>
        <dbReference type="SAM" id="MobiDB-lite"/>
    </source>
</evidence>
<feature type="region of interest" description="Disordered" evidence="1">
    <location>
        <begin position="134"/>
        <end position="155"/>
    </location>
</feature>
<evidence type="ECO:0000313" key="3">
    <source>
        <dbReference type="Proteomes" id="UP000001949"/>
    </source>
</evidence>
<dbReference type="eggNOG" id="ENOG502TNCQ">
    <property type="taxonomic scope" value="Eukaryota"/>
</dbReference>
<dbReference type="InterPro" id="IPR009072">
    <property type="entry name" value="Histone-fold"/>
</dbReference>
<feature type="compositionally biased region" description="Polar residues" evidence="1">
    <location>
        <begin position="134"/>
        <end position="149"/>
    </location>
</feature>
<dbReference type="EMBL" id="AAGK01000001">
    <property type="protein sequence ID" value="EAN33738.1"/>
    <property type="molecule type" value="Genomic_DNA"/>
</dbReference>
<reference evidence="2 3" key="1">
    <citation type="journal article" date="2005" name="Science">
        <title>Genome sequence of Theileria parva, a bovine pathogen that transforms lymphocytes.</title>
        <authorList>
            <person name="Gardner M.J."/>
            <person name="Bishop R."/>
            <person name="Shah T."/>
            <person name="de Villiers E.P."/>
            <person name="Carlton J.M."/>
            <person name="Hall N."/>
            <person name="Ren Q."/>
            <person name="Paulsen I.T."/>
            <person name="Pain A."/>
            <person name="Berriman M."/>
            <person name="Wilson R.J.M."/>
            <person name="Sato S."/>
            <person name="Ralph S.A."/>
            <person name="Mann D.J."/>
            <person name="Xiong Z."/>
            <person name="Shallom S.J."/>
            <person name="Weidman J."/>
            <person name="Jiang L."/>
            <person name="Lynn J."/>
            <person name="Weaver B."/>
            <person name="Shoaibi A."/>
            <person name="Domingo A.R."/>
            <person name="Wasawo D."/>
            <person name="Crabtree J."/>
            <person name="Wortman J.R."/>
            <person name="Haas B."/>
            <person name="Angiuoli S.V."/>
            <person name="Creasy T.H."/>
            <person name="Lu C."/>
            <person name="Suh B."/>
            <person name="Silva J.C."/>
            <person name="Utterback T.R."/>
            <person name="Feldblyum T.V."/>
            <person name="Pertea M."/>
            <person name="Allen J."/>
            <person name="Nierman W.C."/>
            <person name="Taracha E.L.N."/>
            <person name="Salzberg S.L."/>
            <person name="White O.R."/>
            <person name="Fitzhugh H.A."/>
            <person name="Morzaria S."/>
            <person name="Venter J.C."/>
            <person name="Fraser C.M."/>
            <person name="Nene V."/>
        </authorList>
    </citation>
    <scope>NUCLEOTIDE SEQUENCE [LARGE SCALE GENOMIC DNA]</scope>
    <source>
        <strain evidence="2 3">Muguga</strain>
    </source>
</reference>
<dbReference type="InParanoid" id="Q4N8H0"/>
<dbReference type="OMA" id="KHIVNTG"/>
<name>Q4N8H0_THEPA</name>
<dbReference type="STRING" id="5875.Q4N8H0"/>
<dbReference type="Proteomes" id="UP000001949">
    <property type="component" value="Unassembled WGS sequence"/>
</dbReference>
<dbReference type="GeneID" id="3503334"/>
<accession>Q4N8H0</accession>
<dbReference type="AlphaFoldDB" id="Q4N8H0"/>
<proteinExistence type="predicted"/>
<comment type="caution">
    <text evidence="2">The sequence shown here is derived from an EMBL/GenBank/DDBJ whole genome shotgun (WGS) entry which is preliminary data.</text>
</comment>
<gene>
    <name evidence="2" type="ordered locus">TP01_0501</name>
</gene>
<sequence>MSDRIIPNFRIKRILEIDEHMPKMNKKALTTLAAAVKVFLQEYAKDLHKHIVNTGDSYPVNTKHIINVSYDPRFIKYEFLTHARKIIEKHDDNTTPINKLIGATSNIGSSNCTSATGLGNKPVEMNEGSAVTSKQLESSVKNNTVSNSDNSKKGLKKVLKTSSKGGVKKIKNSILSYFTSRN</sequence>
<dbReference type="GO" id="GO:0046982">
    <property type="term" value="F:protein heterodimerization activity"/>
    <property type="evidence" value="ECO:0007669"/>
    <property type="project" value="InterPro"/>
</dbReference>
<dbReference type="KEGG" id="tpv:TP01_0501"/>
<protein>
    <submittedName>
        <fullName evidence="2">Uncharacterized protein</fullName>
    </submittedName>
</protein>
<dbReference type="VEuPathDB" id="PiroplasmaDB:TpMuguga_01g00501"/>
<dbReference type="RefSeq" id="XP_766021.1">
    <property type="nucleotide sequence ID" value="XM_760928.1"/>
</dbReference>
<evidence type="ECO:0000313" key="2">
    <source>
        <dbReference type="EMBL" id="EAN33738.1"/>
    </source>
</evidence>
<keyword evidence="3" id="KW-1185">Reference proteome</keyword>